<dbReference type="InterPro" id="IPR012349">
    <property type="entry name" value="Split_barrel_FMN-bd"/>
</dbReference>
<protein>
    <recommendedName>
        <fullName evidence="2">Pyridoxamine 5'-phosphate oxidase Alr4036 family FMN-binding domain-containing protein</fullName>
    </recommendedName>
</protein>
<dbReference type="PANTHER" id="PTHR28243">
    <property type="entry name" value="AGL049CP"/>
    <property type="match status" value="1"/>
</dbReference>
<accession>A0A4U0UIC4</accession>
<dbReference type="STRING" id="329885.A0A4U0UIC4"/>
<organism evidence="3 4">
    <name type="scientific">Friedmanniomyces endolithicus</name>
    <dbReference type="NCBI Taxonomy" id="329885"/>
    <lineage>
        <taxon>Eukaryota</taxon>
        <taxon>Fungi</taxon>
        <taxon>Dikarya</taxon>
        <taxon>Ascomycota</taxon>
        <taxon>Pezizomycotina</taxon>
        <taxon>Dothideomycetes</taxon>
        <taxon>Dothideomycetidae</taxon>
        <taxon>Mycosphaerellales</taxon>
        <taxon>Teratosphaeriaceae</taxon>
        <taxon>Friedmanniomyces</taxon>
    </lineage>
</organism>
<dbReference type="Proteomes" id="UP000310066">
    <property type="component" value="Unassembled WGS sequence"/>
</dbReference>
<dbReference type="InterPro" id="IPR024624">
    <property type="entry name" value="Pyridox_Oxase_Alr4036_FMN-bd"/>
</dbReference>
<dbReference type="Gene3D" id="2.30.110.10">
    <property type="entry name" value="Electron Transport, Fmn-binding Protein, Chain A"/>
    <property type="match status" value="1"/>
</dbReference>
<proteinExistence type="predicted"/>
<dbReference type="OrthoDB" id="5394411at2759"/>
<feature type="compositionally biased region" description="Polar residues" evidence="1">
    <location>
        <begin position="270"/>
        <end position="281"/>
    </location>
</feature>
<gene>
    <name evidence="3" type="ORF">B0A54_13393</name>
</gene>
<evidence type="ECO:0000259" key="2">
    <source>
        <dbReference type="Pfam" id="PF12766"/>
    </source>
</evidence>
<dbReference type="GO" id="GO:0010181">
    <property type="term" value="F:FMN binding"/>
    <property type="evidence" value="ECO:0007669"/>
    <property type="project" value="InterPro"/>
</dbReference>
<feature type="domain" description="Pyridoxamine 5'-phosphate oxidase Alr4036 family FMN-binding" evidence="2">
    <location>
        <begin position="13"/>
        <end position="143"/>
    </location>
</feature>
<evidence type="ECO:0000313" key="4">
    <source>
        <dbReference type="Proteomes" id="UP000310066"/>
    </source>
</evidence>
<comment type="caution">
    <text evidence="3">The sequence shown here is derived from an EMBL/GenBank/DDBJ whole genome shotgun (WGS) entry which is preliminary data.</text>
</comment>
<dbReference type="AlphaFoldDB" id="A0A4U0UIC4"/>
<dbReference type="EMBL" id="NAJP01000070">
    <property type="protein sequence ID" value="TKA35314.1"/>
    <property type="molecule type" value="Genomic_DNA"/>
</dbReference>
<dbReference type="SUPFAM" id="SSF50475">
    <property type="entry name" value="FMN-binding split barrel"/>
    <property type="match status" value="1"/>
</dbReference>
<dbReference type="PANTHER" id="PTHR28243:SF1">
    <property type="entry name" value="PYRIDOXAMINE 5'-PHOSPHATE OXIDASE ALR4036 FAMILY FMN-BINDING DOMAIN-CONTAINING PROTEIN"/>
    <property type="match status" value="1"/>
</dbReference>
<feature type="region of interest" description="Disordered" evidence="1">
    <location>
        <begin position="248"/>
        <end position="281"/>
    </location>
</feature>
<name>A0A4U0UIC4_9PEZI</name>
<dbReference type="Pfam" id="PF12766">
    <property type="entry name" value="Pyridox_oxase_2"/>
    <property type="match status" value="1"/>
</dbReference>
<feature type="region of interest" description="Disordered" evidence="1">
    <location>
        <begin position="100"/>
        <end position="119"/>
    </location>
</feature>
<evidence type="ECO:0000256" key="1">
    <source>
        <dbReference type="SAM" id="MobiDB-lite"/>
    </source>
</evidence>
<sequence length="281" mass="31445">MASTSSSSAPQPAPWKASFLEHLNSMDSPEFVFSSLTPAPKNSPSDYLPRARYCIFRGFWAELPENKLSDAPKNERVYESEMPTFTTDVRMNKPFEVFASSSGHAKDRSQTQGSGGGGPCEAVWWVKGDTKVQWRMQGEAFIVGPDVEGEGEQSKESSGVRTVKSELGSRMRVVKEEGKEEWSWKRELVGHFGNMSPGMRGSFRAPPPGQPVDQPYDDKNLKLGEKVTTLDDPVARENFRVVVIKPEMVESTDLSDPTESRRQQYRYDGSSGQWSHVVTWP</sequence>
<reference evidence="3 4" key="1">
    <citation type="submission" date="2017-03" db="EMBL/GenBank/DDBJ databases">
        <title>Genomes of endolithic fungi from Antarctica.</title>
        <authorList>
            <person name="Coleine C."/>
            <person name="Masonjones S."/>
            <person name="Stajich J.E."/>
        </authorList>
    </citation>
    <scope>NUCLEOTIDE SEQUENCE [LARGE SCALE GENOMIC DNA]</scope>
    <source>
        <strain evidence="3 4">CCFEE 5311</strain>
    </source>
</reference>
<evidence type="ECO:0000313" key="3">
    <source>
        <dbReference type="EMBL" id="TKA35314.1"/>
    </source>
</evidence>